<dbReference type="GO" id="GO:0048029">
    <property type="term" value="F:monosaccharide binding"/>
    <property type="evidence" value="ECO:0007669"/>
    <property type="project" value="TreeGrafter"/>
</dbReference>
<evidence type="ECO:0000313" key="9">
    <source>
        <dbReference type="EMBL" id="HGG00346.1"/>
    </source>
</evidence>
<dbReference type="InterPro" id="IPR035476">
    <property type="entry name" value="SIS_PGI_1"/>
</dbReference>
<comment type="function">
    <text evidence="7">Catalyzes the reversible isomerization of glucose-6-phosphate to fructose-6-phosphate.</text>
</comment>
<dbReference type="CDD" id="cd05016">
    <property type="entry name" value="SIS_PGI_2"/>
    <property type="match status" value="1"/>
</dbReference>
<dbReference type="GO" id="GO:0005829">
    <property type="term" value="C:cytosol"/>
    <property type="evidence" value="ECO:0007669"/>
    <property type="project" value="TreeGrafter"/>
</dbReference>
<dbReference type="InterPro" id="IPR018189">
    <property type="entry name" value="Phosphoglucose_isomerase_CS"/>
</dbReference>
<gene>
    <name evidence="7" type="primary">pgi</name>
    <name evidence="9" type="ORF">ENR15_06765</name>
</gene>
<dbReference type="FunFam" id="3.40.50.10490:FF:000023">
    <property type="entry name" value="Glucose-6-phosphate isomerase"/>
    <property type="match status" value="1"/>
</dbReference>
<dbReference type="UniPathway" id="UPA00109">
    <property type="reaction ID" value="UER00181"/>
</dbReference>
<dbReference type="SUPFAM" id="SSF53697">
    <property type="entry name" value="SIS domain"/>
    <property type="match status" value="1"/>
</dbReference>
<dbReference type="GO" id="GO:0006094">
    <property type="term" value="P:gluconeogenesis"/>
    <property type="evidence" value="ECO:0007669"/>
    <property type="project" value="UniProtKB-UniRule"/>
</dbReference>
<comment type="pathway">
    <text evidence="7">Carbohydrate biosynthesis; gluconeogenesis.</text>
</comment>
<comment type="pathway">
    <text evidence="1 7 8">Carbohydrate degradation; glycolysis; D-glyceraldehyde 3-phosphate and glycerone phosphate from D-glucose: step 2/4.</text>
</comment>
<dbReference type="InterPro" id="IPR001672">
    <property type="entry name" value="G6P_Isomerase"/>
</dbReference>
<proteinExistence type="inferred from homology"/>
<dbReference type="Pfam" id="PF00342">
    <property type="entry name" value="PGI"/>
    <property type="match status" value="2"/>
</dbReference>
<sequence length="533" mass="58489">MDGTTLWQRYQEWLYYHQELSLFVDVSRMQFDSNLINSLQPKFDKAFAQMADLEAGSIANPDENRMVGHYWLRDPDLAPKDHPEIKQRIVATLEAIEDFTAKIHSGAIHPPNAPKFTDVLSIGIGGSALGPMFVAEALAPDLPPLAIHFIDNTDPAGIDRIIHRLQYRLSTTLVLVISKSGGTPDTRNGMIEVQHAFAQAQLNFPQHAVAITGIDSKLDKQARSEGWLTTFPMEDWVGGRTSEMSAVGLLPAALQGIAIRELLAGAKLMDTATRQPDIKTNPAALMAMSWYYAGNGRGEKDMVVLPYKDSLLLFSRYLQQLIMESLGKEKDLDGNTVYQGIAVYGNKGSTDQHAFVQQLREGVPNFFATFIEVLEDRTGPSPEVETGVTTGDYLCGFLLGTRQALYENGRDSITVTIPQVNPRTVGALIALYERVVGLYAELININAYHQPGVEAGKKAAASILELQNRLIKVLQAEAAPLSLEALATKAGAEAQVETVYQILRHLAANRRSVFLQGNWGKPATVLASFKADS</sequence>
<feature type="active site" evidence="7">
    <location>
        <position position="353"/>
    </location>
</feature>
<evidence type="ECO:0000256" key="3">
    <source>
        <dbReference type="ARBA" id="ARBA00022432"/>
    </source>
</evidence>
<keyword evidence="5 7" id="KW-0413">Isomerase</keyword>
<dbReference type="GO" id="GO:0004347">
    <property type="term" value="F:glucose-6-phosphate isomerase activity"/>
    <property type="evidence" value="ECO:0007669"/>
    <property type="project" value="UniProtKB-UniRule"/>
</dbReference>
<keyword evidence="3 7" id="KW-0312">Gluconeogenesis</keyword>
<evidence type="ECO:0000256" key="5">
    <source>
        <dbReference type="ARBA" id="ARBA00023235"/>
    </source>
</evidence>
<protein>
    <recommendedName>
        <fullName evidence="7">Glucose-6-phosphate isomerase</fullName>
        <shortName evidence="7">GPI</shortName>
        <ecNumber evidence="7">5.3.1.9</ecNumber>
    </recommendedName>
    <alternativeName>
        <fullName evidence="7">Phosphoglucose isomerase</fullName>
        <shortName evidence="7">PGI</shortName>
    </alternativeName>
    <alternativeName>
        <fullName evidence="7">Phosphohexose isomerase</fullName>
        <shortName evidence="7">PHI</shortName>
    </alternativeName>
</protein>
<dbReference type="FunFam" id="3.40.50.10490:FF:000021">
    <property type="entry name" value="Glucose-6-phosphate isomerase"/>
    <property type="match status" value="1"/>
</dbReference>
<dbReference type="UniPathway" id="UPA00138"/>
<comment type="caution">
    <text evidence="9">The sequence shown here is derived from an EMBL/GenBank/DDBJ whole genome shotgun (WGS) entry which is preliminary data.</text>
</comment>
<evidence type="ECO:0000256" key="4">
    <source>
        <dbReference type="ARBA" id="ARBA00023152"/>
    </source>
</evidence>
<dbReference type="GO" id="GO:0051156">
    <property type="term" value="P:glucose 6-phosphate metabolic process"/>
    <property type="evidence" value="ECO:0007669"/>
    <property type="project" value="TreeGrafter"/>
</dbReference>
<comment type="subcellular location">
    <subcellularLocation>
        <location evidence="7">Cytoplasm</location>
    </subcellularLocation>
</comment>
<comment type="catalytic activity">
    <reaction evidence="6 7 8">
        <text>alpha-D-glucose 6-phosphate = beta-D-fructose 6-phosphate</text>
        <dbReference type="Rhea" id="RHEA:11816"/>
        <dbReference type="ChEBI" id="CHEBI:57634"/>
        <dbReference type="ChEBI" id="CHEBI:58225"/>
        <dbReference type="EC" id="5.3.1.9"/>
    </reaction>
</comment>
<evidence type="ECO:0000256" key="6">
    <source>
        <dbReference type="ARBA" id="ARBA00029321"/>
    </source>
</evidence>
<evidence type="ECO:0000256" key="2">
    <source>
        <dbReference type="ARBA" id="ARBA00006604"/>
    </source>
</evidence>
<evidence type="ECO:0000256" key="7">
    <source>
        <dbReference type="HAMAP-Rule" id="MF_00473"/>
    </source>
</evidence>
<dbReference type="EMBL" id="DSPX01000064">
    <property type="protein sequence ID" value="HGG00346.1"/>
    <property type="molecule type" value="Genomic_DNA"/>
</dbReference>
<dbReference type="PRINTS" id="PR00662">
    <property type="entry name" value="G6PISOMERASE"/>
</dbReference>
<organism evidence="9">
    <name type="scientific">Planktothricoides sp. SpSt-374</name>
    <dbReference type="NCBI Taxonomy" id="2282167"/>
    <lineage>
        <taxon>Bacteria</taxon>
        <taxon>Bacillati</taxon>
        <taxon>Cyanobacteriota</taxon>
        <taxon>Cyanophyceae</taxon>
        <taxon>Oscillatoriophycideae</taxon>
        <taxon>Oscillatoriales</taxon>
        <taxon>Oscillatoriaceae</taxon>
        <taxon>Planktothricoides</taxon>
    </lineage>
</organism>
<dbReference type="PANTHER" id="PTHR11469">
    <property type="entry name" value="GLUCOSE-6-PHOSPHATE ISOMERASE"/>
    <property type="match status" value="1"/>
</dbReference>
<reference evidence="9" key="1">
    <citation type="journal article" date="2020" name="mSystems">
        <title>Genome- and Community-Level Interaction Insights into Carbon Utilization and Element Cycling Functions of Hydrothermarchaeota in Hydrothermal Sediment.</title>
        <authorList>
            <person name="Zhou Z."/>
            <person name="Liu Y."/>
            <person name="Xu W."/>
            <person name="Pan J."/>
            <person name="Luo Z.H."/>
            <person name="Li M."/>
        </authorList>
    </citation>
    <scope>NUCLEOTIDE SEQUENCE [LARGE SCALE GENOMIC DNA]</scope>
    <source>
        <strain evidence="9">SpSt-374</strain>
    </source>
</reference>
<dbReference type="InterPro" id="IPR046348">
    <property type="entry name" value="SIS_dom_sf"/>
</dbReference>
<name>A0A7C3ZSR0_9CYAN</name>
<keyword evidence="7" id="KW-0963">Cytoplasm</keyword>
<accession>A0A7C3ZSR0</accession>
<dbReference type="HAMAP" id="MF_00473">
    <property type="entry name" value="G6P_isomerase"/>
    <property type="match status" value="1"/>
</dbReference>
<dbReference type="InterPro" id="IPR035482">
    <property type="entry name" value="SIS_PGI_2"/>
</dbReference>
<dbReference type="AlphaFoldDB" id="A0A7C3ZSR0"/>
<evidence type="ECO:0000256" key="8">
    <source>
        <dbReference type="RuleBase" id="RU000612"/>
    </source>
</evidence>
<dbReference type="EC" id="5.3.1.9" evidence="7"/>
<dbReference type="PROSITE" id="PS00174">
    <property type="entry name" value="P_GLUCOSE_ISOMERASE_2"/>
    <property type="match status" value="1"/>
</dbReference>
<keyword evidence="4 7" id="KW-0324">Glycolysis</keyword>
<dbReference type="CDD" id="cd05015">
    <property type="entry name" value="SIS_PGI_1"/>
    <property type="match status" value="1"/>
</dbReference>
<dbReference type="NCBIfam" id="NF010696">
    <property type="entry name" value="PRK14096.1"/>
    <property type="match status" value="1"/>
</dbReference>
<comment type="similarity">
    <text evidence="2 7 8">Belongs to the GPI family.</text>
</comment>
<dbReference type="PANTHER" id="PTHR11469:SF1">
    <property type="entry name" value="GLUCOSE-6-PHOSPHATE ISOMERASE"/>
    <property type="match status" value="1"/>
</dbReference>
<evidence type="ECO:0000256" key="1">
    <source>
        <dbReference type="ARBA" id="ARBA00004926"/>
    </source>
</evidence>
<dbReference type="GO" id="GO:0097367">
    <property type="term" value="F:carbohydrate derivative binding"/>
    <property type="evidence" value="ECO:0007669"/>
    <property type="project" value="InterPro"/>
</dbReference>
<dbReference type="PROSITE" id="PS51463">
    <property type="entry name" value="P_GLUCOSE_ISOMERASE_3"/>
    <property type="match status" value="1"/>
</dbReference>
<dbReference type="GO" id="GO:0006096">
    <property type="term" value="P:glycolytic process"/>
    <property type="evidence" value="ECO:0007669"/>
    <property type="project" value="UniProtKB-UniRule"/>
</dbReference>
<dbReference type="Gene3D" id="3.40.50.10490">
    <property type="entry name" value="Glucose-6-phosphate isomerase like protein, domain 1"/>
    <property type="match status" value="2"/>
</dbReference>
<feature type="active site" evidence="7">
    <location>
        <position position="457"/>
    </location>
</feature>
<feature type="active site" description="Proton donor" evidence="7">
    <location>
        <position position="324"/>
    </location>
</feature>